<comment type="caution">
    <text evidence="2">The sequence shown here is derived from an EMBL/GenBank/DDBJ whole genome shotgun (WGS) entry which is preliminary data.</text>
</comment>
<dbReference type="Pfam" id="PF11195">
    <property type="entry name" value="Tad2-like"/>
    <property type="match status" value="1"/>
</dbReference>
<feature type="domain" description="Thoeris anti-defense 2-like" evidence="1">
    <location>
        <begin position="1"/>
        <end position="69"/>
    </location>
</feature>
<dbReference type="InterPro" id="IPR021361">
    <property type="entry name" value="Tad2-like_dom"/>
</dbReference>
<evidence type="ECO:0000313" key="2">
    <source>
        <dbReference type="EMBL" id="KKN49406.1"/>
    </source>
</evidence>
<organism evidence="2">
    <name type="scientific">marine sediment metagenome</name>
    <dbReference type="NCBI Taxonomy" id="412755"/>
    <lineage>
        <taxon>unclassified sequences</taxon>
        <taxon>metagenomes</taxon>
        <taxon>ecological metagenomes</taxon>
    </lineage>
</organism>
<gene>
    <name evidence="2" type="ORF">LCGC14_0642960</name>
</gene>
<dbReference type="EMBL" id="LAZR01001169">
    <property type="protein sequence ID" value="KKN49406.1"/>
    <property type="molecule type" value="Genomic_DNA"/>
</dbReference>
<name>A0A0F9TK72_9ZZZZ</name>
<evidence type="ECO:0000259" key="1">
    <source>
        <dbReference type="Pfam" id="PF11195"/>
    </source>
</evidence>
<protein>
    <recommendedName>
        <fullName evidence="1">Thoeris anti-defense 2-like domain-containing protein</fullName>
    </recommendedName>
</protein>
<proteinExistence type="predicted"/>
<dbReference type="AlphaFoldDB" id="A0A0F9TK72"/>
<sequence>MNFGDAFEQVKRGKGMRLPYWKADVVIRAQYPDKNSKMTHPYLYVTSILGLVPWKETMVELFSDKWDVVD</sequence>
<reference evidence="2" key="1">
    <citation type="journal article" date="2015" name="Nature">
        <title>Complex archaea that bridge the gap between prokaryotes and eukaryotes.</title>
        <authorList>
            <person name="Spang A."/>
            <person name="Saw J.H."/>
            <person name="Jorgensen S.L."/>
            <person name="Zaremba-Niedzwiedzka K."/>
            <person name="Martijn J."/>
            <person name="Lind A.E."/>
            <person name="van Eijk R."/>
            <person name="Schleper C."/>
            <person name="Guy L."/>
            <person name="Ettema T.J."/>
        </authorList>
    </citation>
    <scope>NUCLEOTIDE SEQUENCE</scope>
</reference>
<accession>A0A0F9TK72</accession>